<dbReference type="RefSeq" id="WP_238196109.1">
    <property type="nucleotide sequence ID" value="NZ_BPQZ01000008.1"/>
</dbReference>
<proteinExistence type="predicted"/>
<feature type="transmembrane region" description="Helical" evidence="6">
    <location>
        <begin position="122"/>
        <end position="147"/>
    </location>
</feature>
<comment type="caution">
    <text evidence="7">The sequence shown here is derived from an EMBL/GenBank/DDBJ whole genome shotgun (WGS) entry which is preliminary data.</text>
</comment>
<evidence type="ECO:0000256" key="6">
    <source>
        <dbReference type="SAM" id="Phobius"/>
    </source>
</evidence>
<organism evidence="7 8">
    <name type="scientific">Methylobacterium tardum</name>
    <dbReference type="NCBI Taxonomy" id="374432"/>
    <lineage>
        <taxon>Bacteria</taxon>
        <taxon>Pseudomonadati</taxon>
        <taxon>Pseudomonadota</taxon>
        <taxon>Alphaproteobacteria</taxon>
        <taxon>Hyphomicrobiales</taxon>
        <taxon>Methylobacteriaceae</taxon>
        <taxon>Methylobacterium</taxon>
    </lineage>
</organism>
<dbReference type="InterPro" id="IPR022791">
    <property type="entry name" value="L-PG_synthase/AglD"/>
</dbReference>
<keyword evidence="2" id="KW-1003">Cell membrane</keyword>
<evidence type="ECO:0000256" key="4">
    <source>
        <dbReference type="ARBA" id="ARBA00022989"/>
    </source>
</evidence>
<feature type="transmembrane region" description="Helical" evidence="6">
    <location>
        <begin position="209"/>
        <end position="231"/>
    </location>
</feature>
<dbReference type="AlphaFoldDB" id="A0AA37WV94"/>
<protein>
    <submittedName>
        <fullName evidence="7">Membrane protein</fullName>
    </submittedName>
</protein>
<feature type="transmembrane region" description="Helical" evidence="6">
    <location>
        <begin position="284"/>
        <end position="310"/>
    </location>
</feature>
<evidence type="ECO:0000256" key="5">
    <source>
        <dbReference type="ARBA" id="ARBA00023136"/>
    </source>
</evidence>
<dbReference type="GO" id="GO:0005886">
    <property type="term" value="C:plasma membrane"/>
    <property type="evidence" value="ECO:0007669"/>
    <property type="project" value="UniProtKB-SubCell"/>
</dbReference>
<evidence type="ECO:0000313" key="8">
    <source>
        <dbReference type="Proteomes" id="UP001157440"/>
    </source>
</evidence>
<comment type="subcellular location">
    <subcellularLocation>
        <location evidence="1">Cell membrane</location>
        <topology evidence="1">Multi-pass membrane protein</topology>
    </subcellularLocation>
</comment>
<gene>
    <name evidence="7" type="ORF">GCM10007890_40110</name>
</gene>
<dbReference type="EMBL" id="BSPL01000019">
    <property type="protein sequence ID" value="GLS71998.1"/>
    <property type="molecule type" value="Genomic_DNA"/>
</dbReference>
<keyword evidence="8" id="KW-1185">Reference proteome</keyword>
<evidence type="ECO:0000256" key="2">
    <source>
        <dbReference type="ARBA" id="ARBA00022475"/>
    </source>
</evidence>
<keyword evidence="5 6" id="KW-0472">Membrane</keyword>
<keyword evidence="4 6" id="KW-1133">Transmembrane helix</keyword>
<accession>A0AA37WV94</accession>
<feature type="transmembrane region" description="Helical" evidence="6">
    <location>
        <begin position="7"/>
        <end position="25"/>
    </location>
</feature>
<evidence type="ECO:0000256" key="1">
    <source>
        <dbReference type="ARBA" id="ARBA00004651"/>
    </source>
</evidence>
<feature type="transmembrane region" description="Helical" evidence="6">
    <location>
        <begin position="243"/>
        <end position="272"/>
    </location>
</feature>
<dbReference type="Pfam" id="PF03706">
    <property type="entry name" value="LPG_synthase_TM"/>
    <property type="match status" value="1"/>
</dbReference>
<keyword evidence="3 6" id="KW-0812">Transmembrane</keyword>
<feature type="transmembrane region" description="Helical" evidence="6">
    <location>
        <begin position="77"/>
        <end position="102"/>
    </location>
</feature>
<name>A0AA37WV94_9HYPH</name>
<feature type="transmembrane region" description="Helical" evidence="6">
    <location>
        <begin position="168"/>
        <end position="189"/>
    </location>
</feature>
<dbReference type="Proteomes" id="UP001157440">
    <property type="component" value="Unassembled WGS sequence"/>
</dbReference>
<feature type="transmembrane region" description="Helical" evidence="6">
    <location>
        <begin position="45"/>
        <end position="65"/>
    </location>
</feature>
<sequence length="355" mass="38225">MKKISEFIWPLIGLAAVVVSGYFLYQELKTTSLSAIWAAILAIPPHRILLAAFSTLVAYGALAWYDRIALLHLGIRHISWLFVSLCSFTTYALSHNIGASVFSGALVRYRAYTAKGLTAAQVAVLVALCSFTFFLGTILLGGFTLVVDPHLLTRLEGRLPGFLTDPKTALIVGIGMLGFVGLYVVGSILHLRPLHIRSFKLEYPRPAIMGRQLLAAPLELLGAAGIIYFALPEAVNPGFIPVLAIFLASFSVALASHAPGGLGVFEIVFITAMHITDEAQKDAIIAAVIIFRIFYFWIPALVSVAVVIAFERSRLAAAIGSAAHESKASAVPEPPVIVPGLNAHELERELKQKAV</sequence>
<evidence type="ECO:0000313" key="7">
    <source>
        <dbReference type="EMBL" id="GLS71998.1"/>
    </source>
</evidence>
<reference evidence="8" key="1">
    <citation type="journal article" date="2019" name="Int. J. Syst. Evol. Microbiol.">
        <title>The Global Catalogue of Microorganisms (GCM) 10K type strain sequencing project: providing services to taxonomists for standard genome sequencing and annotation.</title>
        <authorList>
            <consortium name="The Broad Institute Genomics Platform"/>
            <consortium name="The Broad Institute Genome Sequencing Center for Infectious Disease"/>
            <person name="Wu L."/>
            <person name="Ma J."/>
        </authorList>
    </citation>
    <scope>NUCLEOTIDE SEQUENCE [LARGE SCALE GENOMIC DNA]</scope>
    <source>
        <strain evidence="8">NBRC 103632</strain>
    </source>
</reference>
<evidence type="ECO:0000256" key="3">
    <source>
        <dbReference type="ARBA" id="ARBA00022692"/>
    </source>
</evidence>